<gene>
    <name evidence="3" type="ORF">FHR32_004230</name>
</gene>
<keyword evidence="2" id="KW-1133">Transmembrane helix</keyword>
<keyword evidence="4" id="KW-1185">Reference proteome</keyword>
<feature type="region of interest" description="Disordered" evidence="1">
    <location>
        <begin position="72"/>
        <end position="95"/>
    </location>
</feature>
<keyword evidence="2" id="KW-0812">Transmembrane</keyword>
<dbReference type="EMBL" id="JACHJU010000001">
    <property type="protein sequence ID" value="MBB4939925.1"/>
    <property type="molecule type" value="Genomic_DNA"/>
</dbReference>
<accession>A0A7W7RXD5</accession>
<evidence type="ECO:0000256" key="2">
    <source>
        <dbReference type="SAM" id="Phobius"/>
    </source>
</evidence>
<evidence type="ECO:0000256" key="1">
    <source>
        <dbReference type="SAM" id="MobiDB-lite"/>
    </source>
</evidence>
<evidence type="ECO:0000313" key="3">
    <source>
        <dbReference type="EMBL" id="MBB4939925.1"/>
    </source>
</evidence>
<feature type="transmembrane region" description="Helical" evidence="2">
    <location>
        <begin position="39"/>
        <end position="67"/>
    </location>
</feature>
<protein>
    <submittedName>
        <fullName evidence="3">Uncharacterized protein</fullName>
    </submittedName>
</protein>
<evidence type="ECO:0000313" key="4">
    <source>
        <dbReference type="Proteomes" id="UP000534286"/>
    </source>
</evidence>
<dbReference type="RefSeq" id="WP_184755823.1">
    <property type="nucleotide sequence ID" value="NZ_BAABEK010000006.1"/>
</dbReference>
<sequence>MMTVQFRPPHLHLPHINRQEAGQAVDAAKSFLPPPERMVYYGGLGALAVAGLIEWPVAAAIGVGTMIAQRARRQGRSAKVAPRGATAPARRSTSK</sequence>
<reference evidence="3 4" key="1">
    <citation type="submission" date="2020-08" db="EMBL/GenBank/DDBJ databases">
        <title>Sequencing the genomes of 1000 actinobacteria strains.</title>
        <authorList>
            <person name="Klenk H.-P."/>
        </authorList>
    </citation>
    <scope>NUCLEOTIDE SEQUENCE [LARGE SCALE GENOMIC DNA]</scope>
    <source>
        <strain evidence="3 4">DSM 43023</strain>
    </source>
</reference>
<proteinExistence type="predicted"/>
<keyword evidence="2" id="KW-0472">Membrane</keyword>
<name>A0A7W7RXD5_9ACTN</name>
<organism evidence="3 4">
    <name type="scientific">Streptosporangium album</name>
    <dbReference type="NCBI Taxonomy" id="47479"/>
    <lineage>
        <taxon>Bacteria</taxon>
        <taxon>Bacillati</taxon>
        <taxon>Actinomycetota</taxon>
        <taxon>Actinomycetes</taxon>
        <taxon>Streptosporangiales</taxon>
        <taxon>Streptosporangiaceae</taxon>
        <taxon>Streptosporangium</taxon>
    </lineage>
</organism>
<comment type="caution">
    <text evidence="3">The sequence shown here is derived from an EMBL/GenBank/DDBJ whole genome shotgun (WGS) entry which is preliminary data.</text>
</comment>
<dbReference type="AlphaFoldDB" id="A0A7W7RXD5"/>
<dbReference type="Proteomes" id="UP000534286">
    <property type="component" value="Unassembled WGS sequence"/>
</dbReference>